<feature type="transmembrane region" description="Helical" evidence="7">
    <location>
        <begin position="86"/>
        <end position="105"/>
    </location>
</feature>
<feature type="transmembrane region" description="Helical" evidence="7">
    <location>
        <begin position="161"/>
        <end position="185"/>
    </location>
</feature>
<evidence type="ECO:0000256" key="6">
    <source>
        <dbReference type="ARBA" id="ARBA00023136"/>
    </source>
</evidence>
<keyword evidence="2 7" id="KW-0813">Transport</keyword>
<comment type="caution">
    <text evidence="9">The sequence shown here is derived from an EMBL/GenBank/DDBJ whole genome shotgun (WGS) entry which is preliminary data.</text>
</comment>
<evidence type="ECO:0000259" key="8">
    <source>
        <dbReference type="PROSITE" id="PS50928"/>
    </source>
</evidence>
<dbReference type="PANTHER" id="PTHR30193">
    <property type="entry name" value="ABC TRANSPORTER PERMEASE PROTEIN"/>
    <property type="match status" value="1"/>
</dbReference>
<organism evidence="9 10">
    <name type="scientific">Flintibacter hominis</name>
    <dbReference type="NCBI Taxonomy" id="2763048"/>
    <lineage>
        <taxon>Bacteria</taxon>
        <taxon>Bacillati</taxon>
        <taxon>Bacillota</taxon>
        <taxon>Clostridia</taxon>
        <taxon>Eubacteriales</taxon>
        <taxon>Flintibacter</taxon>
    </lineage>
</organism>
<dbReference type="EMBL" id="JACOPO010000002">
    <property type="protein sequence ID" value="MBC5722128.1"/>
    <property type="molecule type" value="Genomic_DNA"/>
</dbReference>
<dbReference type="PROSITE" id="PS50928">
    <property type="entry name" value="ABC_TM1"/>
    <property type="match status" value="1"/>
</dbReference>
<feature type="transmembrane region" description="Helical" evidence="7">
    <location>
        <begin position="117"/>
        <end position="137"/>
    </location>
</feature>
<accession>A0A8J6J905</accession>
<comment type="similarity">
    <text evidence="7">Belongs to the binding-protein-dependent transport system permease family.</text>
</comment>
<dbReference type="PANTHER" id="PTHR30193:SF37">
    <property type="entry name" value="INNER MEMBRANE ABC TRANSPORTER PERMEASE PROTEIN YCJO"/>
    <property type="match status" value="1"/>
</dbReference>
<feature type="transmembrane region" description="Helical" evidence="7">
    <location>
        <begin position="20"/>
        <end position="41"/>
    </location>
</feature>
<gene>
    <name evidence="9" type="ORF">H8S11_04770</name>
</gene>
<feature type="transmembrane region" description="Helical" evidence="7">
    <location>
        <begin position="210"/>
        <end position="231"/>
    </location>
</feature>
<name>A0A8J6J905_9FIRM</name>
<evidence type="ECO:0000256" key="1">
    <source>
        <dbReference type="ARBA" id="ARBA00004651"/>
    </source>
</evidence>
<protein>
    <submittedName>
        <fullName evidence="9">Sugar ABC transporter permease</fullName>
    </submittedName>
</protein>
<keyword evidence="3" id="KW-1003">Cell membrane</keyword>
<evidence type="ECO:0000256" key="3">
    <source>
        <dbReference type="ARBA" id="ARBA00022475"/>
    </source>
</evidence>
<dbReference type="InterPro" id="IPR035906">
    <property type="entry name" value="MetI-like_sf"/>
</dbReference>
<evidence type="ECO:0000256" key="4">
    <source>
        <dbReference type="ARBA" id="ARBA00022692"/>
    </source>
</evidence>
<evidence type="ECO:0000256" key="5">
    <source>
        <dbReference type="ARBA" id="ARBA00022989"/>
    </source>
</evidence>
<reference evidence="9" key="1">
    <citation type="submission" date="2020-08" db="EMBL/GenBank/DDBJ databases">
        <title>Genome public.</title>
        <authorList>
            <person name="Liu C."/>
            <person name="Sun Q."/>
        </authorList>
    </citation>
    <scope>NUCLEOTIDE SEQUENCE</scope>
    <source>
        <strain evidence="9">NSJ-23</strain>
    </source>
</reference>
<sequence length="298" mass="34005">MSKLQREPGKERRLGRVKPLPYVLIFPAMALFTLFTFYPFIKTIVLSFALTNKQGNFTQWVGPDNWIRVLTKDSFWDVVAVTLKMAAINLFFTFIVAMIFALMATKKVRFSKVYQTMYALPMAIASSPAAAIFLFIYRQKNGLLNNILGTEIAWTNEMPHAIWAVCAMTIWMHIGVSFIFLLVGFRNVPEDLLESALLDGAGPFRRIKDIIIPMASPQIFFVLFLNIGSSFKSFAQIRLLTQGGPANQTKTLIYYIYENAIINGRFETACVQALFLFGLIFLFTRIQFALEKKVVHYQ</sequence>
<keyword evidence="5 7" id="KW-1133">Transmembrane helix</keyword>
<dbReference type="AlphaFoldDB" id="A0A8J6J905"/>
<dbReference type="GO" id="GO:0055085">
    <property type="term" value="P:transmembrane transport"/>
    <property type="evidence" value="ECO:0007669"/>
    <property type="project" value="InterPro"/>
</dbReference>
<dbReference type="InterPro" id="IPR051393">
    <property type="entry name" value="ABC_transporter_permease"/>
</dbReference>
<keyword evidence="6 7" id="KW-0472">Membrane</keyword>
<evidence type="ECO:0000313" key="9">
    <source>
        <dbReference type="EMBL" id="MBC5722128.1"/>
    </source>
</evidence>
<dbReference type="RefSeq" id="WP_147572860.1">
    <property type="nucleotide sequence ID" value="NZ_JACOPO010000002.1"/>
</dbReference>
<feature type="domain" description="ABC transmembrane type-1" evidence="8">
    <location>
        <begin position="79"/>
        <end position="287"/>
    </location>
</feature>
<dbReference type="InterPro" id="IPR000515">
    <property type="entry name" value="MetI-like"/>
</dbReference>
<dbReference type="CDD" id="cd06261">
    <property type="entry name" value="TM_PBP2"/>
    <property type="match status" value="1"/>
</dbReference>
<dbReference type="SUPFAM" id="SSF161098">
    <property type="entry name" value="MetI-like"/>
    <property type="match status" value="1"/>
</dbReference>
<evidence type="ECO:0000256" key="2">
    <source>
        <dbReference type="ARBA" id="ARBA00022448"/>
    </source>
</evidence>
<dbReference type="Proteomes" id="UP000628736">
    <property type="component" value="Unassembled WGS sequence"/>
</dbReference>
<comment type="subcellular location">
    <subcellularLocation>
        <location evidence="1 7">Cell membrane</location>
        <topology evidence="1 7">Multi-pass membrane protein</topology>
    </subcellularLocation>
</comment>
<dbReference type="GO" id="GO:0005886">
    <property type="term" value="C:plasma membrane"/>
    <property type="evidence" value="ECO:0007669"/>
    <property type="project" value="UniProtKB-SubCell"/>
</dbReference>
<keyword evidence="10" id="KW-1185">Reference proteome</keyword>
<evidence type="ECO:0000313" key="10">
    <source>
        <dbReference type="Proteomes" id="UP000628736"/>
    </source>
</evidence>
<evidence type="ECO:0000256" key="7">
    <source>
        <dbReference type="RuleBase" id="RU363032"/>
    </source>
</evidence>
<dbReference type="Pfam" id="PF00528">
    <property type="entry name" value="BPD_transp_1"/>
    <property type="match status" value="1"/>
</dbReference>
<dbReference type="Gene3D" id="1.10.3720.10">
    <property type="entry name" value="MetI-like"/>
    <property type="match status" value="1"/>
</dbReference>
<keyword evidence="4 7" id="KW-0812">Transmembrane</keyword>
<proteinExistence type="inferred from homology"/>